<dbReference type="EMBL" id="JAPFFF010000012">
    <property type="protein sequence ID" value="KAK8875754.1"/>
    <property type="molecule type" value="Genomic_DNA"/>
</dbReference>
<gene>
    <name evidence="1" type="ORF">M9Y10_005929</name>
</gene>
<evidence type="ECO:0000313" key="2">
    <source>
        <dbReference type="Proteomes" id="UP001470230"/>
    </source>
</evidence>
<protein>
    <submittedName>
        <fullName evidence="1">Uncharacterized protein</fullName>
    </submittedName>
</protein>
<comment type="caution">
    <text evidence="1">The sequence shown here is derived from an EMBL/GenBank/DDBJ whole genome shotgun (WGS) entry which is preliminary data.</text>
</comment>
<reference evidence="1 2" key="1">
    <citation type="submission" date="2024-04" db="EMBL/GenBank/DDBJ databases">
        <title>Tritrichomonas musculus Genome.</title>
        <authorList>
            <person name="Alves-Ferreira E."/>
            <person name="Grigg M."/>
            <person name="Lorenzi H."/>
            <person name="Galac M."/>
        </authorList>
    </citation>
    <scope>NUCLEOTIDE SEQUENCE [LARGE SCALE GENOMIC DNA]</scope>
    <source>
        <strain evidence="1 2">EAF2021</strain>
    </source>
</reference>
<sequence>MNVTCTNGTEPLRNYIIDSEKFKIVDGEPQDEDRVNVNMTDINNYYTDLGMCVNGVPASLDKMNTLTRIP</sequence>
<evidence type="ECO:0000313" key="1">
    <source>
        <dbReference type="EMBL" id="KAK8875754.1"/>
    </source>
</evidence>
<accession>A0ABR2JD46</accession>
<name>A0ABR2JD46_9EUKA</name>
<proteinExistence type="predicted"/>
<dbReference type="Proteomes" id="UP001470230">
    <property type="component" value="Unassembled WGS sequence"/>
</dbReference>
<organism evidence="1 2">
    <name type="scientific">Tritrichomonas musculus</name>
    <dbReference type="NCBI Taxonomy" id="1915356"/>
    <lineage>
        <taxon>Eukaryota</taxon>
        <taxon>Metamonada</taxon>
        <taxon>Parabasalia</taxon>
        <taxon>Tritrichomonadida</taxon>
        <taxon>Tritrichomonadidae</taxon>
        <taxon>Tritrichomonas</taxon>
    </lineage>
</organism>
<keyword evidence="2" id="KW-1185">Reference proteome</keyword>